<dbReference type="PANTHER" id="PTHR24421:SF10">
    <property type="entry name" value="NITRATE_NITRITE SENSOR PROTEIN NARQ"/>
    <property type="match status" value="1"/>
</dbReference>
<dbReference type="Pfam" id="PF02518">
    <property type="entry name" value="HATPase_c"/>
    <property type="match status" value="1"/>
</dbReference>
<dbReference type="InterPro" id="IPR036890">
    <property type="entry name" value="HATPase_C_sf"/>
</dbReference>
<evidence type="ECO:0000256" key="8">
    <source>
        <dbReference type="ARBA" id="ARBA00023012"/>
    </source>
</evidence>
<dbReference type="EC" id="2.7.13.3" evidence="2"/>
<evidence type="ECO:0000256" key="5">
    <source>
        <dbReference type="ARBA" id="ARBA00022741"/>
    </source>
</evidence>
<feature type="transmembrane region" description="Helical" evidence="9">
    <location>
        <begin position="92"/>
        <end position="110"/>
    </location>
</feature>
<dbReference type="Proteomes" id="UP000652013">
    <property type="component" value="Unassembled WGS sequence"/>
</dbReference>
<evidence type="ECO:0000256" key="7">
    <source>
        <dbReference type="ARBA" id="ARBA00022840"/>
    </source>
</evidence>
<evidence type="ECO:0000313" key="12">
    <source>
        <dbReference type="EMBL" id="GIJ04651.1"/>
    </source>
</evidence>
<feature type="domain" description="Histidine kinase/HSP90-like ATPase" evidence="10">
    <location>
        <begin position="331"/>
        <end position="421"/>
    </location>
</feature>
<evidence type="ECO:0000256" key="9">
    <source>
        <dbReference type="SAM" id="Phobius"/>
    </source>
</evidence>
<gene>
    <name evidence="12" type="ORF">Sya03_40030</name>
</gene>
<feature type="domain" description="Signal transduction histidine kinase subgroup 3 dimerisation and phosphoacceptor" evidence="11">
    <location>
        <begin position="220"/>
        <end position="286"/>
    </location>
</feature>
<dbReference type="Gene3D" id="1.20.5.1930">
    <property type="match status" value="1"/>
</dbReference>
<dbReference type="InterPro" id="IPR003594">
    <property type="entry name" value="HATPase_dom"/>
</dbReference>
<comment type="caution">
    <text evidence="12">The sequence shown here is derived from an EMBL/GenBank/DDBJ whole genome shotgun (WGS) entry which is preliminary data.</text>
</comment>
<dbReference type="PANTHER" id="PTHR24421">
    <property type="entry name" value="NITRATE/NITRITE SENSOR PROTEIN NARX-RELATED"/>
    <property type="match status" value="1"/>
</dbReference>
<dbReference type="InterPro" id="IPR011712">
    <property type="entry name" value="Sig_transdc_His_kin_sub3_dim/P"/>
</dbReference>
<dbReference type="AlphaFoldDB" id="A0A8J3Y9U5"/>
<accession>A0A8J3Y9U5</accession>
<dbReference type="InterPro" id="IPR050482">
    <property type="entry name" value="Sensor_HK_TwoCompSys"/>
</dbReference>
<dbReference type="SUPFAM" id="SSF55874">
    <property type="entry name" value="ATPase domain of HSP90 chaperone/DNA topoisomerase II/histidine kinase"/>
    <property type="match status" value="1"/>
</dbReference>
<dbReference type="Gene3D" id="3.30.565.10">
    <property type="entry name" value="Histidine kinase-like ATPase, C-terminal domain"/>
    <property type="match status" value="1"/>
</dbReference>
<feature type="transmembrane region" description="Helical" evidence="9">
    <location>
        <begin position="65"/>
        <end position="85"/>
    </location>
</feature>
<reference evidence="12" key="1">
    <citation type="submission" date="2021-01" db="EMBL/GenBank/DDBJ databases">
        <title>Whole genome shotgun sequence of Spirilliplanes yamanashiensis NBRC 15828.</title>
        <authorList>
            <person name="Komaki H."/>
            <person name="Tamura T."/>
        </authorList>
    </citation>
    <scope>NUCLEOTIDE SEQUENCE</scope>
    <source>
        <strain evidence="12">NBRC 15828</strain>
    </source>
</reference>
<keyword evidence="13" id="KW-1185">Reference proteome</keyword>
<keyword evidence="8" id="KW-0902">Two-component regulatory system</keyword>
<name>A0A8J3Y9U5_9ACTN</name>
<dbReference type="GO" id="GO:0005524">
    <property type="term" value="F:ATP binding"/>
    <property type="evidence" value="ECO:0007669"/>
    <property type="project" value="UniProtKB-KW"/>
</dbReference>
<evidence type="ECO:0000313" key="13">
    <source>
        <dbReference type="Proteomes" id="UP000652013"/>
    </source>
</evidence>
<evidence type="ECO:0000259" key="10">
    <source>
        <dbReference type="Pfam" id="PF02518"/>
    </source>
</evidence>
<dbReference type="Pfam" id="PF07730">
    <property type="entry name" value="HisKA_3"/>
    <property type="match status" value="1"/>
</dbReference>
<dbReference type="EMBL" id="BOOY01000029">
    <property type="protein sequence ID" value="GIJ04651.1"/>
    <property type="molecule type" value="Genomic_DNA"/>
</dbReference>
<evidence type="ECO:0000256" key="1">
    <source>
        <dbReference type="ARBA" id="ARBA00000085"/>
    </source>
</evidence>
<keyword evidence="9" id="KW-0472">Membrane</keyword>
<sequence>MSVPLIVPGTAEAAGAAGEAPRGRAGAVWAWLVARRRALAFDGALFAGVVVVEMLLNAVMPRSMWVGGFWSMTLFSAVCALPVLIRRVAMRTAAAGCLAVLVAAVWLDHYPLSHVISFVVVTYTVAAGSLLWPAVATTAALWVPVLILNLLSPPGETIGDMTPEVQRVYVVLNNVFAGLVPFFLGRFVGHRRDTALGAERRARAAEINQAALAAQAVADERRRIARELHDVVAHHMSVIGVLATGARRVLDRDPAAADEALHTIEDTSRSTLREMRRLLSVLRTDEEPGADLTPQPGLAGIEQLVEQVREAGLPVRLSVDGPPVDLDQGVALTVYRIVQEALTNTLKHAGVAVASVELRFRPDGLTVEVGDNGRGPVKGADRGVGHGLVGMRERIALYGGSLRTGPRPGGGYCVHATIPADQLTAAP</sequence>
<dbReference type="CDD" id="cd16917">
    <property type="entry name" value="HATPase_UhpB-NarQ-NarX-like"/>
    <property type="match status" value="1"/>
</dbReference>
<keyword evidence="9" id="KW-0812">Transmembrane</keyword>
<proteinExistence type="predicted"/>
<evidence type="ECO:0000256" key="2">
    <source>
        <dbReference type="ARBA" id="ARBA00012438"/>
    </source>
</evidence>
<evidence type="ECO:0000256" key="3">
    <source>
        <dbReference type="ARBA" id="ARBA00022553"/>
    </source>
</evidence>
<evidence type="ECO:0000259" key="11">
    <source>
        <dbReference type="Pfam" id="PF07730"/>
    </source>
</evidence>
<dbReference type="RefSeq" id="WP_239107706.1">
    <property type="nucleotide sequence ID" value="NZ_BAAAGJ010000005.1"/>
</dbReference>
<keyword evidence="4" id="KW-0808">Transferase</keyword>
<dbReference type="GO" id="GO:0000155">
    <property type="term" value="F:phosphorelay sensor kinase activity"/>
    <property type="evidence" value="ECO:0007669"/>
    <property type="project" value="InterPro"/>
</dbReference>
<feature type="transmembrane region" description="Helical" evidence="9">
    <location>
        <begin position="130"/>
        <end position="151"/>
    </location>
</feature>
<dbReference type="GO" id="GO:0016020">
    <property type="term" value="C:membrane"/>
    <property type="evidence" value="ECO:0007669"/>
    <property type="project" value="InterPro"/>
</dbReference>
<comment type="catalytic activity">
    <reaction evidence="1">
        <text>ATP + protein L-histidine = ADP + protein N-phospho-L-histidine.</text>
        <dbReference type="EC" id="2.7.13.3"/>
    </reaction>
</comment>
<evidence type="ECO:0000256" key="4">
    <source>
        <dbReference type="ARBA" id="ARBA00022679"/>
    </source>
</evidence>
<keyword evidence="7" id="KW-0067">ATP-binding</keyword>
<keyword evidence="9" id="KW-1133">Transmembrane helix</keyword>
<keyword evidence="6" id="KW-0418">Kinase</keyword>
<organism evidence="12 13">
    <name type="scientific">Spirilliplanes yamanashiensis</name>
    <dbReference type="NCBI Taxonomy" id="42233"/>
    <lineage>
        <taxon>Bacteria</taxon>
        <taxon>Bacillati</taxon>
        <taxon>Actinomycetota</taxon>
        <taxon>Actinomycetes</taxon>
        <taxon>Micromonosporales</taxon>
        <taxon>Micromonosporaceae</taxon>
        <taxon>Spirilliplanes</taxon>
    </lineage>
</organism>
<evidence type="ECO:0000256" key="6">
    <source>
        <dbReference type="ARBA" id="ARBA00022777"/>
    </source>
</evidence>
<dbReference type="GO" id="GO:0046983">
    <property type="term" value="F:protein dimerization activity"/>
    <property type="evidence" value="ECO:0007669"/>
    <property type="project" value="InterPro"/>
</dbReference>
<keyword evidence="3" id="KW-0597">Phosphoprotein</keyword>
<protein>
    <recommendedName>
        <fullName evidence="2">histidine kinase</fullName>
        <ecNumber evidence="2">2.7.13.3</ecNumber>
    </recommendedName>
</protein>
<keyword evidence="5" id="KW-0547">Nucleotide-binding</keyword>